<reference evidence="1" key="1">
    <citation type="submission" date="2020-04" db="EMBL/GenBank/DDBJ databases">
        <authorList>
            <person name="Alioto T."/>
            <person name="Alioto T."/>
            <person name="Gomez Garrido J."/>
        </authorList>
    </citation>
    <scope>NUCLEOTIDE SEQUENCE</scope>
    <source>
        <strain evidence="1">A484AB</strain>
    </source>
</reference>
<dbReference type="Proteomes" id="UP001152795">
    <property type="component" value="Unassembled WGS sequence"/>
</dbReference>
<gene>
    <name evidence="1" type="ORF">PACLA_8A002877</name>
</gene>
<dbReference type="Pfam" id="PF14964">
    <property type="entry name" value="INTS15"/>
    <property type="match status" value="1"/>
</dbReference>
<protein>
    <submittedName>
        <fullName evidence="1">Uncharacterized protein</fullName>
    </submittedName>
</protein>
<keyword evidence="2" id="KW-1185">Reference proteome</keyword>
<dbReference type="AlphaFoldDB" id="A0A6S7JYW8"/>
<dbReference type="PANTHER" id="PTHR14540:SF2">
    <property type="entry name" value="INTEGRATOR COMPLEX SUBUNIT 15"/>
    <property type="match status" value="1"/>
</dbReference>
<sequence length="135" mass="15585">MQASLGQDRSGDDVWNVATWKSDISSKVSFIRQNLKKQVVASSWKHTLKTQELYFVTVLKRSNRFDLSEDDIDNVDVIVEIVDEFIFNEGKELSAMQELQLLEILCSHFQAHDDDVGRCLQFATMFNLSPHDEMK</sequence>
<evidence type="ECO:0000313" key="1">
    <source>
        <dbReference type="EMBL" id="CAB4036341.1"/>
    </source>
</evidence>
<proteinExistence type="predicted"/>
<dbReference type="EMBL" id="CACRXK020021926">
    <property type="protein sequence ID" value="CAB4036341.1"/>
    <property type="molecule type" value="Genomic_DNA"/>
</dbReference>
<dbReference type="OrthoDB" id="5861309at2759"/>
<dbReference type="InterPro" id="IPR027844">
    <property type="entry name" value="INTS15"/>
</dbReference>
<accession>A0A6S7JYW8</accession>
<feature type="non-terminal residue" evidence="1">
    <location>
        <position position="135"/>
    </location>
</feature>
<organism evidence="1 2">
    <name type="scientific">Paramuricea clavata</name>
    <name type="common">Red gorgonian</name>
    <name type="synonym">Violescent sea-whip</name>
    <dbReference type="NCBI Taxonomy" id="317549"/>
    <lineage>
        <taxon>Eukaryota</taxon>
        <taxon>Metazoa</taxon>
        <taxon>Cnidaria</taxon>
        <taxon>Anthozoa</taxon>
        <taxon>Octocorallia</taxon>
        <taxon>Malacalcyonacea</taxon>
        <taxon>Plexauridae</taxon>
        <taxon>Paramuricea</taxon>
    </lineage>
</organism>
<evidence type="ECO:0000313" key="2">
    <source>
        <dbReference type="Proteomes" id="UP001152795"/>
    </source>
</evidence>
<dbReference type="PANTHER" id="PTHR14540">
    <property type="entry name" value="INTEGRATOR COMPLEX SUBUNIT 15"/>
    <property type="match status" value="1"/>
</dbReference>
<name>A0A6S7JYW8_PARCT</name>
<comment type="caution">
    <text evidence="1">The sequence shown here is derived from an EMBL/GenBank/DDBJ whole genome shotgun (WGS) entry which is preliminary data.</text>
</comment>